<dbReference type="InterPro" id="IPR013879">
    <property type="entry name" value="DUF1761"/>
</dbReference>
<proteinExistence type="predicted"/>
<sequence>MAMEVNWIAVVAAALSAFVLGGIWYGPLFGKKWQNLNGLSDEQIASGSPAIIYGGALVLSLIAALVFAMFLGTKPGIQFATAAGFAAGLCWVAATFGINYLFARRPLGLWLIDGGYATLQFTLYGLLIGWLG</sequence>
<feature type="transmembrane region" description="Helical" evidence="1">
    <location>
        <begin position="50"/>
        <end position="71"/>
    </location>
</feature>
<protein>
    <submittedName>
        <fullName evidence="2">DUF1761 family protein</fullName>
    </submittedName>
</protein>
<gene>
    <name evidence="2" type="ORF">GRI41_12780</name>
</gene>
<dbReference type="OrthoDB" id="7432713at2"/>
<dbReference type="AlphaFoldDB" id="A0A844ZW76"/>
<keyword evidence="1" id="KW-1133">Transmembrane helix</keyword>
<dbReference type="EMBL" id="WTYX01000002">
    <property type="protein sequence ID" value="MXO91704.1"/>
    <property type="molecule type" value="Genomic_DNA"/>
</dbReference>
<evidence type="ECO:0000313" key="3">
    <source>
        <dbReference type="Proteomes" id="UP000442714"/>
    </source>
</evidence>
<accession>A0A844ZW76</accession>
<keyword evidence="1" id="KW-0812">Transmembrane</keyword>
<keyword evidence="1" id="KW-0472">Membrane</keyword>
<feature type="transmembrane region" description="Helical" evidence="1">
    <location>
        <begin position="6"/>
        <end position="29"/>
    </location>
</feature>
<reference evidence="2 3" key="1">
    <citation type="submission" date="2019-12" db="EMBL/GenBank/DDBJ databases">
        <title>Genomic-based taxomic classification of the family Erythrobacteraceae.</title>
        <authorList>
            <person name="Xu L."/>
        </authorList>
    </citation>
    <scope>NUCLEOTIDE SEQUENCE [LARGE SCALE GENOMIC DNA]</scope>
    <source>
        <strain evidence="2 3">KCTC 52763</strain>
    </source>
</reference>
<evidence type="ECO:0000313" key="2">
    <source>
        <dbReference type="EMBL" id="MXO91704.1"/>
    </source>
</evidence>
<comment type="caution">
    <text evidence="2">The sequence shown here is derived from an EMBL/GenBank/DDBJ whole genome shotgun (WGS) entry which is preliminary data.</text>
</comment>
<feature type="transmembrane region" description="Helical" evidence="1">
    <location>
        <begin position="109"/>
        <end position="131"/>
    </location>
</feature>
<organism evidence="2 3">
    <name type="scientific">Pontixanthobacter aquaemixtae</name>
    <dbReference type="NCBI Taxonomy" id="1958940"/>
    <lineage>
        <taxon>Bacteria</taxon>
        <taxon>Pseudomonadati</taxon>
        <taxon>Pseudomonadota</taxon>
        <taxon>Alphaproteobacteria</taxon>
        <taxon>Sphingomonadales</taxon>
        <taxon>Erythrobacteraceae</taxon>
        <taxon>Pontixanthobacter</taxon>
    </lineage>
</organism>
<feature type="transmembrane region" description="Helical" evidence="1">
    <location>
        <begin position="77"/>
        <end position="102"/>
    </location>
</feature>
<dbReference type="Proteomes" id="UP000442714">
    <property type="component" value="Unassembled WGS sequence"/>
</dbReference>
<name>A0A844ZW76_9SPHN</name>
<keyword evidence="3" id="KW-1185">Reference proteome</keyword>
<evidence type="ECO:0000256" key="1">
    <source>
        <dbReference type="SAM" id="Phobius"/>
    </source>
</evidence>
<dbReference type="Pfam" id="PF08570">
    <property type="entry name" value="DUF1761"/>
    <property type="match status" value="1"/>
</dbReference>